<feature type="chain" id="PRO_5039546758" description="FMN-binding protein" evidence="2">
    <location>
        <begin position="19"/>
        <end position="336"/>
    </location>
</feature>
<evidence type="ECO:0000256" key="1">
    <source>
        <dbReference type="SAM" id="MobiDB-lite"/>
    </source>
</evidence>
<dbReference type="Proteomes" id="UP000824160">
    <property type="component" value="Unassembled WGS sequence"/>
</dbReference>
<name>A0A9D1H680_9FIRM</name>
<proteinExistence type="predicted"/>
<reference evidence="3" key="1">
    <citation type="submission" date="2020-10" db="EMBL/GenBank/DDBJ databases">
        <authorList>
            <person name="Gilroy R."/>
        </authorList>
    </citation>
    <scope>NUCLEOTIDE SEQUENCE</scope>
    <source>
        <strain evidence="3">ChiBcec7-5410</strain>
    </source>
</reference>
<organism evidence="3 4">
    <name type="scientific">Candidatus Faecivivens stercoripullorum</name>
    <dbReference type="NCBI Taxonomy" id="2840805"/>
    <lineage>
        <taxon>Bacteria</taxon>
        <taxon>Bacillati</taxon>
        <taxon>Bacillota</taxon>
        <taxon>Clostridia</taxon>
        <taxon>Eubacteriales</taxon>
        <taxon>Oscillospiraceae</taxon>
        <taxon>Oscillospiraceae incertae sedis</taxon>
        <taxon>Candidatus Faecivivens</taxon>
    </lineage>
</organism>
<dbReference type="EMBL" id="DVLW01000038">
    <property type="protein sequence ID" value="HIT93832.1"/>
    <property type="molecule type" value="Genomic_DNA"/>
</dbReference>
<evidence type="ECO:0000313" key="4">
    <source>
        <dbReference type="Proteomes" id="UP000824160"/>
    </source>
</evidence>
<reference evidence="3" key="2">
    <citation type="journal article" date="2021" name="PeerJ">
        <title>Extensive microbial diversity within the chicken gut microbiome revealed by metagenomics and culture.</title>
        <authorList>
            <person name="Gilroy R."/>
            <person name="Ravi A."/>
            <person name="Getino M."/>
            <person name="Pursley I."/>
            <person name="Horton D.L."/>
            <person name="Alikhan N.F."/>
            <person name="Baker D."/>
            <person name="Gharbi K."/>
            <person name="Hall N."/>
            <person name="Watson M."/>
            <person name="Adriaenssens E.M."/>
            <person name="Foster-Nyarko E."/>
            <person name="Jarju S."/>
            <person name="Secka A."/>
            <person name="Antonio M."/>
            <person name="Oren A."/>
            <person name="Chaudhuri R.R."/>
            <person name="La Ragione R."/>
            <person name="Hildebrand F."/>
            <person name="Pallen M.J."/>
        </authorList>
    </citation>
    <scope>NUCLEOTIDE SEQUENCE</scope>
    <source>
        <strain evidence="3">ChiBcec7-5410</strain>
    </source>
</reference>
<evidence type="ECO:0000256" key="2">
    <source>
        <dbReference type="SAM" id="SignalP"/>
    </source>
</evidence>
<keyword evidence="2" id="KW-0732">Signal</keyword>
<protein>
    <recommendedName>
        <fullName evidence="5">FMN-binding protein</fullName>
    </recommendedName>
</protein>
<comment type="caution">
    <text evidence="3">The sequence shown here is derived from an EMBL/GenBank/DDBJ whole genome shotgun (WGS) entry which is preliminary data.</text>
</comment>
<feature type="signal peptide" evidence="2">
    <location>
        <begin position="1"/>
        <end position="18"/>
    </location>
</feature>
<accession>A0A9D1H680</accession>
<feature type="region of interest" description="Disordered" evidence="1">
    <location>
        <begin position="26"/>
        <end position="47"/>
    </location>
</feature>
<dbReference type="AlphaFoldDB" id="A0A9D1H680"/>
<dbReference type="Gene3D" id="3.90.1010.20">
    <property type="match status" value="2"/>
</dbReference>
<evidence type="ECO:0008006" key="5">
    <source>
        <dbReference type="Google" id="ProtNLM"/>
    </source>
</evidence>
<dbReference type="PROSITE" id="PS51257">
    <property type="entry name" value="PROKAR_LIPOPROTEIN"/>
    <property type="match status" value="1"/>
</dbReference>
<evidence type="ECO:0000313" key="3">
    <source>
        <dbReference type="EMBL" id="HIT93832.1"/>
    </source>
</evidence>
<sequence>MKKFVIFALVSAMCVSLASCSGNDTTSSSSAESSAAGTESSAASDSSTASGEAKVGVYVSPSLSAESEEATFSTVYAAVMVDADGKIIACDIDEGQIEPTLTDGAVGEVDLRTKTEMGDDYGMVAAGASTMEWYQQVEAFENYVVGKTADEVRAIEMTDGKATDADLSAGCTIAVGGFIEAVASAAENATVSVGASDKLGMAITTEDSTDAEGAAYDSDFCVVTVDADGKVTSCQIDTVQGSLPIVDGAFDTESGSYATKKQLGDDYGMVASGATTMEWYQQAEAFENYVTGKTGEEVSAIELTDGKAADADLAAGCTISISSILSNTEKAIAAAK</sequence>
<gene>
    <name evidence="3" type="ORF">IAC43_01480</name>
</gene>